<organism evidence="5 6">
    <name type="scientific">Nocardioides koreensis</name>
    <dbReference type="NCBI Taxonomy" id="433651"/>
    <lineage>
        <taxon>Bacteria</taxon>
        <taxon>Bacillati</taxon>
        <taxon>Actinomycetota</taxon>
        <taxon>Actinomycetes</taxon>
        <taxon>Propionibacteriales</taxon>
        <taxon>Nocardioidaceae</taxon>
        <taxon>Nocardioides</taxon>
    </lineage>
</organism>
<keyword evidence="1" id="KW-0805">Transcription regulation</keyword>
<dbReference type="Pfam" id="PF00196">
    <property type="entry name" value="GerE"/>
    <property type="match status" value="1"/>
</dbReference>
<dbReference type="InterPro" id="IPR036388">
    <property type="entry name" value="WH-like_DNA-bd_sf"/>
</dbReference>
<dbReference type="SMART" id="SM00421">
    <property type="entry name" value="HTH_LUXR"/>
    <property type="match status" value="1"/>
</dbReference>
<keyword evidence="3" id="KW-0804">Transcription</keyword>
<comment type="caution">
    <text evidence="5">The sequence shown here is derived from an EMBL/GenBank/DDBJ whole genome shotgun (WGS) entry which is preliminary data.</text>
</comment>
<accession>A0ABP5L8A7</accession>
<evidence type="ECO:0000313" key="5">
    <source>
        <dbReference type="EMBL" id="GAA2142136.1"/>
    </source>
</evidence>
<sequence length="259" mass="27879">MGIKDEDLAVARPSWPRNRVPESARQAVLDAAAVLQVRRSEAAALVSSGPAPDIEVVARHPHINPWMVEASRTWHELLSVRPSTTAAQMRASLPNNRALVERGLRMVSVFDASGVEPGARVLLAAEPAGTYLFSIAPVQMKIVDREFVLLHGPEVDGEPSVMAVRSPRCLDAAWRYWEATINASSAPEDGAVALDGLTPRQRQVVALMTTGVGDEAIAAALGVSVRTVRSDIAALLDVLGVKTRFAAGVRLQLWSDRED</sequence>
<dbReference type="CDD" id="cd06170">
    <property type="entry name" value="LuxR_C_like"/>
    <property type="match status" value="1"/>
</dbReference>
<dbReference type="RefSeq" id="WP_344149296.1">
    <property type="nucleotide sequence ID" value="NZ_BAAAQR010000003.1"/>
</dbReference>
<reference evidence="6" key="1">
    <citation type="journal article" date="2019" name="Int. J. Syst. Evol. Microbiol.">
        <title>The Global Catalogue of Microorganisms (GCM) 10K type strain sequencing project: providing services to taxonomists for standard genome sequencing and annotation.</title>
        <authorList>
            <consortium name="The Broad Institute Genomics Platform"/>
            <consortium name="The Broad Institute Genome Sequencing Center for Infectious Disease"/>
            <person name="Wu L."/>
            <person name="Ma J."/>
        </authorList>
    </citation>
    <scope>NUCLEOTIDE SEQUENCE [LARGE SCALE GENOMIC DNA]</scope>
    <source>
        <strain evidence="6">JCM 16022</strain>
    </source>
</reference>
<dbReference type="PANTHER" id="PTHR43214">
    <property type="entry name" value="TWO-COMPONENT RESPONSE REGULATOR"/>
    <property type="match status" value="1"/>
</dbReference>
<dbReference type="InterPro" id="IPR016032">
    <property type="entry name" value="Sig_transdc_resp-reg_C-effctor"/>
</dbReference>
<evidence type="ECO:0000313" key="6">
    <source>
        <dbReference type="Proteomes" id="UP001501771"/>
    </source>
</evidence>
<proteinExistence type="predicted"/>
<dbReference type="PROSITE" id="PS50043">
    <property type="entry name" value="HTH_LUXR_2"/>
    <property type="match status" value="1"/>
</dbReference>
<dbReference type="PANTHER" id="PTHR43214:SF24">
    <property type="entry name" value="TRANSCRIPTIONAL REGULATORY PROTEIN NARL-RELATED"/>
    <property type="match status" value="1"/>
</dbReference>
<protein>
    <recommendedName>
        <fullName evidence="4">HTH luxR-type domain-containing protein</fullName>
    </recommendedName>
</protein>
<feature type="domain" description="HTH luxR-type" evidence="4">
    <location>
        <begin position="190"/>
        <end position="255"/>
    </location>
</feature>
<dbReference type="EMBL" id="BAAAQR010000003">
    <property type="protein sequence ID" value="GAA2142136.1"/>
    <property type="molecule type" value="Genomic_DNA"/>
</dbReference>
<dbReference type="InterPro" id="IPR000792">
    <property type="entry name" value="Tscrpt_reg_LuxR_C"/>
</dbReference>
<name>A0ABP5L8A7_9ACTN</name>
<dbReference type="InterPro" id="IPR039420">
    <property type="entry name" value="WalR-like"/>
</dbReference>
<gene>
    <name evidence="5" type="ORF">GCM10009844_13020</name>
</gene>
<keyword evidence="2" id="KW-0238">DNA-binding</keyword>
<dbReference type="Gene3D" id="1.10.10.10">
    <property type="entry name" value="Winged helix-like DNA-binding domain superfamily/Winged helix DNA-binding domain"/>
    <property type="match status" value="1"/>
</dbReference>
<dbReference type="SUPFAM" id="SSF46894">
    <property type="entry name" value="C-terminal effector domain of the bipartite response regulators"/>
    <property type="match status" value="1"/>
</dbReference>
<evidence type="ECO:0000256" key="1">
    <source>
        <dbReference type="ARBA" id="ARBA00023015"/>
    </source>
</evidence>
<evidence type="ECO:0000259" key="4">
    <source>
        <dbReference type="PROSITE" id="PS50043"/>
    </source>
</evidence>
<evidence type="ECO:0000256" key="2">
    <source>
        <dbReference type="ARBA" id="ARBA00023125"/>
    </source>
</evidence>
<dbReference type="PRINTS" id="PR00038">
    <property type="entry name" value="HTHLUXR"/>
</dbReference>
<dbReference type="Proteomes" id="UP001501771">
    <property type="component" value="Unassembled WGS sequence"/>
</dbReference>
<keyword evidence="6" id="KW-1185">Reference proteome</keyword>
<evidence type="ECO:0000256" key="3">
    <source>
        <dbReference type="ARBA" id="ARBA00023163"/>
    </source>
</evidence>